<dbReference type="PANTHER" id="PTHR21011:SF1">
    <property type="entry name" value="SMALL RIBOSOMAL SUBUNIT PROTEIN BS6M"/>
    <property type="match status" value="1"/>
</dbReference>
<comment type="similarity">
    <text evidence="1">Belongs to the bacterial ribosomal protein bS6 family.</text>
</comment>
<dbReference type="InterPro" id="IPR014717">
    <property type="entry name" value="Transl_elong_EF1B/ribsomal_bS6"/>
</dbReference>
<dbReference type="InterPro" id="IPR000529">
    <property type="entry name" value="Ribosomal_bS6"/>
</dbReference>
<evidence type="ECO:0000313" key="2">
    <source>
        <dbReference type="EMBL" id="CAB9498725.1"/>
    </source>
</evidence>
<dbReference type="CDD" id="cd15465">
    <property type="entry name" value="bS6_mito"/>
    <property type="match status" value="1"/>
</dbReference>
<evidence type="ECO:0000256" key="1">
    <source>
        <dbReference type="ARBA" id="ARBA00009512"/>
    </source>
</evidence>
<protein>
    <submittedName>
        <fullName evidence="2">Ribosomal protein S6</fullName>
    </submittedName>
</protein>
<dbReference type="PANTHER" id="PTHR21011">
    <property type="entry name" value="MITOCHONDRIAL 28S RIBOSOMAL PROTEIN S6"/>
    <property type="match status" value="1"/>
</dbReference>
<dbReference type="GO" id="GO:0070181">
    <property type="term" value="F:small ribosomal subunit rRNA binding"/>
    <property type="evidence" value="ECO:0007669"/>
    <property type="project" value="TreeGrafter"/>
</dbReference>
<dbReference type="OrthoDB" id="10259681at2759"/>
<accession>A0A9N8DDX1</accession>
<sequence length="148" mass="17517">MVFYECVITAKDKVLFDSLSNIAKRFSLEIVKEGGVVRSIRNHGIRDLPERFKARNTDAFGQRYWRQGRFFSVYYDSNPFAMQQAENILRMEPDVLRFTNLKARSPLDYMNTTRQDRNPYIQQLLKKEKAERKRAMEEARANKAAEKK</sequence>
<keyword evidence="3" id="KW-1185">Reference proteome</keyword>
<comment type="caution">
    <text evidence="2">The sequence shown here is derived from an EMBL/GenBank/DDBJ whole genome shotgun (WGS) entry which is preliminary data.</text>
</comment>
<proteinExistence type="inferred from homology"/>
<dbReference type="Pfam" id="PF01250">
    <property type="entry name" value="Ribosomal_S6"/>
    <property type="match status" value="1"/>
</dbReference>
<reference evidence="2" key="1">
    <citation type="submission" date="2020-06" db="EMBL/GenBank/DDBJ databases">
        <authorList>
            <consortium name="Plant Systems Biology data submission"/>
        </authorList>
    </citation>
    <scope>NUCLEOTIDE SEQUENCE</scope>
    <source>
        <strain evidence="2">D6</strain>
    </source>
</reference>
<dbReference type="AlphaFoldDB" id="A0A9N8DDX1"/>
<keyword evidence="2" id="KW-0687">Ribonucleoprotein</keyword>
<dbReference type="Gene3D" id="3.30.70.60">
    <property type="match status" value="1"/>
</dbReference>
<dbReference type="SUPFAM" id="SSF54995">
    <property type="entry name" value="Ribosomal protein S6"/>
    <property type="match status" value="1"/>
</dbReference>
<dbReference type="GO" id="GO:0003735">
    <property type="term" value="F:structural constituent of ribosome"/>
    <property type="evidence" value="ECO:0007669"/>
    <property type="project" value="InterPro"/>
</dbReference>
<evidence type="ECO:0000313" key="3">
    <source>
        <dbReference type="Proteomes" id="UP001153069"/>
    </source>
</evidence>
<keyword evidence="2" id="KW-0689">Ribosomal protein</keyword>
<dbReference type="GO" id="GO:0006412">
    <property type="term" value="P:translation"/>
    <property type="evidence" value="ECO:0007669"/>
    <property type="project" value="InterPro"/>
</dbReference>
<name>A0A9N8DDX1_9STRA</name>
<dbReference type="GO" id="GO:0005763">
    <property type="term" value="C:mitochondrial small ribosomal subunit"/>
    <property type="evidence" value="ECO:0007669"/>
    <property type="project" value="TreeGrafter"/>
</dbReference>
<organism evidence="2 3">
    <name type="scientific">Seminavis robusta</name>
    <dbReference type="NCBI Taxonomy" id="568900"/>
    <lineage>
        <taxon>Eukaryota</taxon>
        <taxon>Sar</taxon>
        <taxon>Stramenopiles</taxon>
        <taxon>Ochrophyta</taxon>
        <taxon>Bacillariophyta</taxon>
        <taxon>Bacillariophyceae</taxon>
        <taxon>Bacillariophycidae</taxon>
        <taxon>Naviculales</taxon>
        <taxon>Naviculaceae</taxon>
        <taxon>Seminavis</taxon>
    </lineage>
</organism>
<dbReference type="EMBL" id="CAICTM010000044">
    <property type="protein sequence ID" value="CAB9498725.1"/>
    <property type="molecule type" value="Genomic_DNA"/>
</dbReference>
<dbReference type="Proteomes" id="UP001153069">
    <property type="component" value="Unassembled WGS sequence"/>
</dbReference>
<dbReference type="InterPro" id="IPR035980">
    <property type="entry name" value="Ribosomal_bS6_sf"/>
</dbReference>
<gene>
    <name evidence="2" type="ORF">SEMRO_44_G026490.1</name>
</gene>